<reference evidence="3 4" key="1">
    <citation type="submission" date="2020-07" db="EMBL/GenBank/DDBJ databases">
        <title>Sequencing the genomes of 1000 actinobacteria strains.</title>
        <authorList>
            <person name="Klenk H.-P."/>
        </authorList>
    </citation>
    <scope>NUCLEOTIDE SEQUENCE [LARGE SCALE GENOMIC DNA]</scope>
    <source>
        <strain evidence="3 4">DSM 24723</strain>
    </source>
</reference>
<accession>A0A852X0Y0</accession>
<dbReference type="AlphaFoldDB" id="A0A852X0Y0"/>
<feature type="region of interest" description="Disordered" evidence="1">
    <location>
        <begin position="23"/>
        <end position="51"/>
    </location>
</feature>
<feature type="transmembrane region" description="Helical" evidence="2">
    <location>
        <begin position="55"/>
        <end position="75"/>
    </location>
</feature>
<dbReference type="EMBL" id="JACBZX010000001">
    <property type="protein sequence ID" value="NYG36137.1"/>
    <property type="molecule type" value="Genomic_DNA"/>
</dbReference>
<comment type="caution">
    <text evidence="3">The sequence shown here is derived from an EMBL/GenBank/DDBJ whole genome shotgun (WGS) entry which is preliminary data.</text>
</comment>
<organism evidence="3 4">
    <name type="scientific">Janibacter alkaliphilus</name>
    <dbReference type="NCBI Taxonomy" id="1069963"/>
    <lineage>
        <taxon>Bacteria</taxon>
        <taxon>Bacillati</taxon>
        <taxon>Actinomycetota</taxon>
        <taxon>Actinomycetes</taxon>
        <taxon>Micrococcales</taxon>
        <taxon>Intrasporangiaceae</taxon>
        <taxon>Janibacter</taxon>
    </lineage>
</organism>
<dbReference type="RefSeq" id="WP_179461695.1">
    <property type="nucleotide sequence ID" value="NZ_JACBZX010000001.1"/>
</dbReference>
<gene>
    <name evidence="3" type="ORF">BJY28_000606</name>
</gene>
<keyword evidence="2" id="KW-0812">Transmembrane</keyword>
<evidence type="ECO:0000256" key="1">
    <source>
        <dbReference type="SAM" id="MobiDB-lite"/>
    </source>
</evidence>
<name>A0A852X0Y0_9MICO</name>
<keyword evidence="4" id="KW-1185">Reference proteome</keyword>
<proteinExistence type="predicted"/>
<protein>
    <submittedName>
        <fullName evidence="3">Uncharacterized protein</fullName>
    </submittedName>
</protein>
<keyword evidence="2" id="KW-0472">Membrane</keyword>
<evidence type="ECO:0000256" key="2">
    <source>
        <dbReference type="SAM" id="Phobius"/>
    </source>
</evidence>
<dbReference type="Proteomes" id="UP000592181">
    <property type="component" value="Unassembled WGS sequence"/>
</dbReference>
<evidence type="ECO:0000313" key="4">
    <source>
        <dbReference type="Proteomes" id="UP000592181"/>
    </source>
</evidence>
<sequence length="336" mass="36631">MSDEQTRIDPDEAWLEQVRGFREDVPGATPEQASAARASLGLDDRRRRRGRRATTTVAAVAGLGMAAAAVGFVVMDRSGEAIGPAAGTSSSTTSVTSDGATEAVQVLADGRVQVTLPDGSDALSAEKIDTELRDKDIPIQLMPDGQLMQPGDWQMLWFTHVGYPEGWPDQGWEQAYVDGDPDFPGSSVDVEYADSSQDEAVSVTFPETPEHLVVFQFHDADATNAVPATSAMNPYPESSPLHCLSMHDEPLSEVAAKLADIDIDVTYSLPVIPKEGDVYWTHLTQAEAEADTEHKVSEVIQRNSGELEVYFTTKDDMDFMDDEMRESFEESCPDPR</sequence>
<keyword evidence="2" id="KW-1133">Transmembrane helix</keyword>
<evidence type="ECO:0000313" key="3">
    <source>
        <dbReference type="EMBL" id="NYG36137.1"/>
    </source>
</evidence>